<evidence type="ECO:0000259" key="3">
    <source>
        <dbReference type="Pfam" id="PF18915"/>
    </source>
</evidence>
<feature type="signal peptide" evidence="2">
    <location>
        <begin position="1"/>
        <end position="23"/>
    </location>
</feature>
<keyword evidence="2" id="KW-0732">Signal</keyword>
<accession>A0A2M7R5H4</accession>
<feature type="coiled-coil region" evidence="1">
    <location>
        <begin position="272"/>
        <end position="319"/>
    </location>
</feature>
<gene>
    <name evidence="4" type="ORF">COY73_03395</name>
</gene>
<dbReference type="EMBL" id="PFLW01000080">
    <property type="protein sequence ID" value="PIY88563.1"/>
    <property type="molecule type" value="Genomic_DNA"/>
</dbReference>
<evidence type="ECO:0000313" key="5">
    <source>
        <dbReference type="Proteomes" id="UP000230767"/>
    </source>
</evidence>
<feature type="coiled-coil region" evidence="1">
    <location>
        <begin position="185"/>
        <end position="240"/>
    </location>
</feature>
<name>A0A2M7R5H4_9BACT</name>
<evidence type="ECO:0000256" key="1">
    <source>
        <dbReference type="SAM" id="Coils"/>
    </source>
</evidence>
<comment type="caution">
    <text evidence="4">The sequence shown here is derived from an EMBL/GenBank/DDBJ whole genome shotgun (WGS) entry which is preliminary data.</text>
</comment>
<feature type="coiled-coil region" evidence="1">
    <location>
        <begin position="76"/>
        <end position="134"/>
    </location>
</feature>
<dbReference type="Proteomes" id="UP000230767">
    <property type="component" value="Unassembled WGS sequence"/>
</dbReference>
<reference evidence="5" key="1">
    <citation type="submission" date="2017-09" db="EMBL/GenBank/DDBJ databases">
        <title>Depth-based differentiation of microbial function through sediment-hosted aquifers and enrichment of novel symbionts in the deep terrestrial subsurface.</title>
        <authorList>
            <person name="Probst A.J."/>
            <person name="Ladd B."/>
            <person name="Jarett J.K."/>
            <person name="Geller-Mcgrath D.E."/>
            <person name="Sieber C.M.K."/>
            <person name="Emerson J.B."/>
            <person name="Anantharaman K."/>
            <person name="Thomas B.C."/>
            <person name="Malmstrom R."/>
            <person name="Stieglmeier M."/>
            <person name="Klingl A."/>
            <person name="Woyke T."/>
            <person name="Ryan C.M."/>
            <person name="Banfield J.F."/>
        </authorList>
    </citation>
    <scope>NUCLEOTIDE SEQUENCE [LARGE SCALE GENOMIC DNA]</scope>
</reference>
<organism evidence="4 5">
    <name type="scientific">Candidatus Nealsonbacteria bacterium CG_4_10_14_0_8_um_filter_37_14</name>
    <dbReference type="NCBI Taxonomy" id="1974684"/>
    <lineage>
        <taxon>Bacteria</taxon>
        <taxon>Candidatus Nealsoniibacteriota</taxon>
    </lineage>
</organism>
<sequence length="434" mass="49602">MSNSLKAFLILAIFLGFSFIAFAQETIDITEAINLDEDVQPEDLGVSEPWLLPDSPFYFLKNWAREIQQVFTFNPVKRAELRVKFANEKLMEVKKSVELKKNPEIIKKATENYQQEAEKIKNQVEKIKEKAKENPEVEKFLDKFVHQQTLHQKLLQKLETQVPAEAFEKIKEAREVHLENFQGVMLKLEDREEKITEKLDKILEEQKGSEFKNFKNLEVLENLEEKVPEEAKQAIRKAEENALKRLQGDLEKMSPEDQEKFKEYIEKISGEKEKQLQIVENLKIQLKEASATPEMIKLKENLEEMKEKIKEKINEKKGEPVACAEVITYCIDPSTGKCIAYPDACSTPKPCQSCSVASCAKEGEMFSQVYKEFPSHCCEGLIEWYSGMDTRVVKEGKCLETGLVAGAPVGTCIKCGDGICGPKETLCNCPQDCK</sequence>
<proteinExistence type="predicted"/>
<keyword evidence="1" id="KW-0175">Coiled coil</keyword>
<dbReference type="AlphaFoldDB" id="A0A2M7R5H4"/>
<evidence type="ECO:0000256" key="2">
    <source>
        <dbReference type="SAM" id="SignalP"/>
    </source>
</evidence>
<dbReference type="InterPro" id="IPR043725">
    <property type="entry name" value="DUF5667"/>
</dbReference>
<feature type="domain" description="DUF5667" evidence="3">
    <location>
        <begin position="51"/>
        <end position="139"/>
    </location>
</feature>
<evidence type="ECO:0000313" key="4">
    <source>
        <dbReference type="EMBL" id="PIY88563.1"/>
    </source>
</evidence>
<protein>
    <recommendedName>
        <fullName evidence="3">DUF5667 domain-containing protein</fullName>
    </recommendedName>
</protein>
<feature type="chain" id="PRO_5014960931" description="DUF5667 domain-containing protein" evidence="2">
    <location>
        <begin position="24"/>
        <end position="434"/>
    </location>
</feature>
<dbReference type="Pfam" id="PF18915">
    <property type="entry name" value="DUF5667"/>
    <property type="match status" value="1"/>
</dbReference>